<dbReference type="STRING" id="309803.CTN_1804"/>
<sequence>MKMFQGIGKFLILMGLILVAFGVLLVLFEKIPFLGKLPGDIVIRRKNFVFYFPLMTSLIISVVISLILYLISRMR</sequence>
<gene>
    <name evidence="2" type="ordered locus">CTN_1804</name>
</gene>
<dbReference type="Pfam" id="PF11146">
    <property type="entry name" value="DUF2905"/>
    <property type="match status" value="1"/>
</dbReference>
<evidence type="ECO:0000313" key="2">
    <source>
        <dbReference type="EMBL" id="ACM23980.1"/>
    </source>
</evidence>
<dbReference type="PANTHER" id="PTHR36443">
    <property type="entry name" value="BSR5223 PROTEIN"/>
    <property type="match status" value="1"/>
</dbReference>
<dbReference type="EMBL" id="CP000916">
    <property type="protein sequence ID" value="ACM23980.1"/>
    <property type="molecule type" value="Genomic_DNA"/>
</dbReference>
<dbReference type="eggNOG" id="ENOG5032YVX">
    <property type="taxonomic scope" value="Bacteria"/>
</dbReference>
<dbReference type="KEGG" id="tna:CTN_1804"/>
<feature type="transmembrane region" description="Helical" evidence="1">
    <location>
        <begin position="7"/>
        <end position="28"/>
    </location>
</feature>
<proteinExistence type="predicted"/>
<dbReference type="HOGENOM" id="CLU_181383_0_0_0"/>
<feature type="transmembrane region" description="Helical" evidence="1">
    <location>
        <begin position="48"/>
        <end position="71"/>
    </location>
</feature>
<keyword evidence="1" id="KW-0472">Membrane</keyword>
<accession>B9KAJ7</accession>
<evidence type="ECO:0000313" key="3">
    <source>
        <dbReference type="Proteomes" id="UP000000445"/>
    </source>
</evidence>
<dbReference type="Proteomes" id="UP000000445">
    <property type="component" value="Chromosome"/>
</dbReference>
<dbReference type="AlphaFoldDB" id="B9KAJ7"/>
<evidence type="ECO:0008006" key="4">
    <source>
        <dbReference type="Google" id="ProtNLM"/>
    </source>
</evidence>
<protein>
    <recommendedName>
        <fullName evidence="4">DUF2905 domain-containing protein</fullName>
    </recommendedName>
</protein>
<keyword evidence="3" id="KW-1185">Reference proteome</keyword>
<organism evidence="2 3">
    <name type="scientific">Thermotoga neapolitana (strain ATCC 49049 / DSM 4359 / NBRC 107923 / NS-E)</name>
    <dbReference type="NCBI Taxonomy" id="309803"/>
    <lineage>
        <taxon>Bacteria</taxon>
        <taxon>Thermotogati</taxon>
        <taxon>Thermotogota</taxon>
        <taxon>Thermotogae</taxon>
        <taxon>Thermotogales</taxon>
        <taxon>Thermotogaceae</taxon>
        <taxon>Thermotoga</taxon>
    </lineage>
</organism>
<reference evidence="2 3" key="1">
    <citation type="journal article" date="2009" name="Biosci. Biotechnol. Biochem.">
        <title>WeGAS: a web-based microbial genome annotation system.</title>
        <authorList>
            <person name="Lee D."/>
            <person name="Seo H."/>
            <person name="Park C."/>
            <person name="Park K."/>
        </authorList>
    </citation>
    <scope>NUCLEOTIDE SEQUENCE [LARGE SCALE GENOMIC DNA]</scope>
    <source>
        <strain evidence="3">ATCC 49049 / DSM 4359 / NBRC 107923 / NS-E</strain>
    </source>
</reference>
<dbReference type="InterPro" id="IPR021320">
    <property type="entry name" value="DUF2905"/>
</dbReference>
<keyword evidence="1" id="KW-1133">Transmembrane helix</keyword>
<name>B9KAJ7_THENN</name>
<evidence type="ECO:0000256" key="1">
    <source>
        <dbReference type="SAM" id="Phobius"/>
    </source>
</evidence>
<keyword evidence="1" id="KW-0812">Transmembrane</keyword>
<dbReference type="PANTHER" id="PTHR36443:SF1">
    <property type="entry name" value="BSR5223 PROTEIN"/>
    <property type="match status" value="1"/>
</dbReference>